<keyword evidence="4" id="KW-0732">Signal</keyword>
<keyword evidence="11" id="KW-1185">Reference proteome</keyword>
<dbReference type="PANTHER" id="PTHR35789:SF1">
    <property type="entry name" value="SPORE GERMINATION PROTEIN B3"/>
    <property type="match status" value="1"/>
</dbReference>
<keyword evidence="5" id="KW-0472">Membrane</keyword>
<dbReference type="InterPro" id="IPR046953">
    <property type="entry name" value="Spore_GerAC-like_C"/>
</dbReference>
<dbReference type="InterPro" id="IPR008844">
    <property type="entry name" value="Spore_GerAC-like"/>
</dbReference>
<keyword evidence="3" id="KW-0309">Germination</keyword>
<dbReference type="PROSITE" id="PS51257">
    <property type="entry name" value="PROKAR_LIPOPROTEIN"/>
    <property type="match status" value="1"/>
</dbReference>
<accession>A0A4Q0I6T5</accession>
<evidence type="ECO:0000313" key="10">
    <source>
        <dbReference type="EMBL" id="RXE60103.1"/>
    </source>
</evidence>
<evidence type="ECO:0000256" key="2">
    <source>
        <dbReference type="ARBA" id="ARBA00007886"/>
    </source>
</evidence>
<evidence type="ECO:0000256" key="5">
    <source>
        <dbReference type="ARBA" id="ARBA00023136"/>
    </source>
</evidence>
<dbReference type="GO" id="GO:0009847">
    <property type="term" value="P:spore germination"/>
    <property type="evidence" value="ECO:0007669"/>
    <property type="project" value="InterPro"/>
</dbReference>
<comment type="subcellular location">
    <subcellularLocation>
        <location evidence="1">Membrane</location>
        <topology evidence="1">Lipid-anchor</topology>
    </subcellularLocation>
</comment>
<evidence type="ECO:0000256" key="7">
    <source>
        <dbReference type="ARBA" id="ARBA00023288"/>
    </source>
</evidence>
<sequence>MGSKAKKPFIVIVAFVMCLSMTGCFDKREVDDLVNPIAIGFDKGEGNSIRMTLQIAIPTKVAGGGDGGGGGGGGESVSFTTVEAPSIYSGLNMINTYVSKQLNMSQIKVVVFSEELAREGIEKYINALIRGREFRPNSYMLVARGTGNVAERYLRAVEPELESNPAKYYEMVLSAYRYTGFSANTSIINFYKNMVSESTQPLAVLADISQFENSDDINTDNSTYREKGRDYPLEGDFKAGDMPKVGTIKSEIMGLAVFNGSKMVGEFDGEETQLQLMLEGNFGYSFVTIPDPLSADNVVPLNIRQNRNPKRKVEIIDGKPNIKVKVFLEADILSIQSGINYESIDKVTILETSAEKFFEKGLMRMLKKTAQELRSDTAGFGKEMKGKFFTWDEWTDFKWIEKYPDSKFEVEVDFKIRRPGLMLRTNPATGTEEGEQ</sequence>
<keyword evidence="7" id="KW-0449">Lipoprotein</keyword>
<gene>
    <name evidence="10" type="ORF">EFD62_02385</name>
</gene>
<dbReference type="Proteomes" id="UP000289166">
    <property type="component" value="Unassembled WGS sequence"/>
</dbReference>
<evidence type="ECO:0000256" key="6">
    <source>
        <dbReference type="ARBA" id="ARBA00023139"/>
    </source>
</evidence>
<evidence type="ECO:0000256" key="1">
    <source>
        <dbReference type="ARBA" id="ARBA00004635"/>
    </source>
</evidence>
<evidence type="ECO:0000259" key="8">
    <source>
        <dbReference type="Pfam" id="PF05504"/>
    </source>
</evidence>
<evidence type="ECO:0000256" key="3">
    <source>
        <dbReference type="ARBA" id="ARBA00022544"/>
    </source>
</evidence>
<dbReference type="Pfam" id="PF25198">
    <property type="entry name" value="Spore_GerAC_N"/>
    <property type="match status" value="1"/>
</dbReference>
<feature type="domain" description="Spore germination GerAC-like C-terminal" evidence="8">
    <location>
        <begin position="253"/>
        <end position="420"/>
    </location>
</feature>
<evidence type="ECO:0000256" key="4">
    <source>
        <dbReference type="ARBA" id="ARBA00022729"/>
    </source>
</evidence>
<dbReference type="AlphaFoldDB" id="A0A4Q0I6T5"/>
<dbReference type="InterPro" id="IPR057336">
    <property type="entry name" value="GerAC_N"/>
</dbReference>
<dbReference type="RefSeq" id="WP_128705691.1">
    <property type="nucleotide sequence ID" value="NZ_RLII01000002.1"/>
</dbReference>
<dbReference type="InterPro" id="IPR038501">
    <property type="entry name" value="Spore_GerAC_C_sf"/>
</dbReference>
<reference evidence="11" key="1">
    <citation type="submission" date="2018-11" db="EMBL/GenBank/DDBJ databases">
        <title>Genome sequencing of a novel mesophilic and cellulolytic organism within the genus Hungateiclostridium.</title>
        <authorList>
            <person name="Rettenmaier R."/>
            <person name="Liebl W."/>
            <person name="Zverlov V."/>
        </authorList>
    </citation>
    <scope>NUCLEOTIDE SEQUENCE [LARGE SCALE GENOMIC DNA]</scope>
    <source>
        <strain evidence="11">N2K1</strain>
    </source>
</reference>
<dbReference type="GO" id="GO:0016020">
    <property type="term" value="C:membrane"/>
    <property type="evidence" value="ECO:0007669"/>
    <property type="project" value="UniProtKB-SubCell"/>
</dbReference>
<name>A0A4Q0I6T5_9FIRM</name>
<proteinExistence type="inferred from homology"/>
<dbReference type="NCBIfam" id="TIGR02887">
    <property type="entry name" value="spore_ger_x_C"/>
    <property type="match status" value="1"/>
</dbReference>
<dbReference type="EMBL" id="RLII01000002">
    <property type="protein sequence ID" value="RXE60103.1"/>
    <property type="molecule type" value="Genomic_DNA"/>
</dbReference>
<evidence type="ECO:0000259" key="9">
    <source>
        <dbReference type="Pfam" id="PF25198"/>
    </source>
</evidence>
<dbReference type="PANTHER" id="PTHR35789">
    <property type="entry name" value="SPORE GERMINATION PROTEIN B3"/>
    <property type="match status" value="1"/>
</dbReference>
<dbReference type="Gene3D" id="3.30.300.210">
    <property type="entry name" value="Nutrient germinant receptor protein C, domain 3"/>
    <property type="match status" value="1"/>
</dbReference>
<evidence type="ECO:0000313" key="11">
    <source>
        <dbReference type="Proteomes" id="UP000289166"/>
    </source>
</evidence>
<comment type="caution">
    <text evidence="10">The sequence shown here is derived from an EMBL/GenBank/DDBJ whole genome shotgun (WGS) entry which is preliminary data.</text>
</comment>
<protein>
    <submittedName>
        <fullName evidence="10">Ger(X)C family spore germination protein</fullName>
    </submittedName>
</protein>
<keyword evidence="6" id="KW-0564">Palmitate</keyword>
<organism evidence="10 11">
    <name type="scientific">Acetivibrio mesophilus</name>
    <dbReference type="NCBI Taxonomy" id="2487273"/>
    <lineage>
        <taxon>Bacteria</taxon>
        <taxon>Bacillati</taxon>
        <taxon>Bacillota</taxon>
        <taxon>Clostridia</taxon>
        <taxon>Eubacteriales</taxon>
        <taxon>Oscillospiraceae</taxon>
        <taxon>Acetivibrio</taxon>
    </lineage>
</organism>
<dbReference type="Pfam" id="PF05504">
    <property type="entry name" value="Spore_GerAC"/>
    <property type="match status" value="1"/>
</dbReference>
<dbReference type="OrthoDB" id="9816067at2"/>
<comment type="similarity">
    <text evidence="2">Belongs to the GerABKC lipoprotein family.</text>
</comment>
<feature type="domain" description="Spore germination protein N-terminal" evidence="9">
    <location>
        <begin position="26"/>
        <end position="203"/>
    </location>
</feature>